<dbReference type="Proteomes" id="UP000192578">
    <property type="component" value="Unassembled WGS sequence"/>
</dbReference>
<accession>A0A9X6RJX9</accession>
<keyword evidence="2" id="KW-1185">Reference proteome</keyword>
<protein>
    <submittedName>
        <fullName evidence="1">Uncharacterized protein</fullName>
    </submittedName>
</protein>
<name>A0A9X6RJX9_HYPEX</name>
<dbReference type="OrthoDB" id="10043786at2759"/>
<sequence length="83" mass="8941">MIEEKIVQAAGELKDVSIHAVDHVAEKANHLVHAVGEVLIEKAGDMKDATTQTLQDASDYVIKASGKVKDIFADKVKEALESV</sequence>
<organism evidence="1 2">
    <name type="scientific">Hypsibius exemplaris</name>
    <name type="common">Freshwater tardigrade</name>
    <dbReference type="NCBI Taxonomy" id="2072580"/>
    <lineage>
        <taxon>Eukaryota</taxon>
        <taxon>Metazoa</taxon>
        <taxon>Ecdysozoa</taxon>
        <taxon>Tardigrada</taxon>
        <taxon>Eutardigrada</taxon>
        <taxon>Parachela</taxon>
        <taxon>Hypsibioidea</taxon>
        <taxon>Hypsibiidae</taxon>
        <taxon>Hypsibius</taxon>
    </lineage>
</organism>
<reference evidence="2" key="1">
    <citation type="submission" date="2017-01" db="EMBL/GenBank/DDBJ databases">
        <title>Comparative genomics of anhydrobiosis in the tardigrade Hypsibius dujardini.</title>
        <authorList>
            <person name="Yoshida Y."/>
            <person name="Koutsovoulos G."/>
            <person name="Laetsch D."/>
            <person name="Stevens L."/>
            <person name="Kumar S."/>
            <person name="Horikawa D."/>
            <person name="Ishino K."/>
            <person name="Komine S."/>
            <person name="Tomita M."/>
            <person name="Blaxter M."/>
            <person name="Arakawa K."/>
        </authorList>
    </citation>
    <scope>NUCLEOTIDE SEQUENCE [LARGE SCALE GENOMIC DNA]</scope>
    <source>
        <strain evidence="2">Z151</strain>
    </source>
</reference>
<evidence type="ECO:0000313" key="1">
    <source>
        <dbReference type="EMBL" id="OWA50422.1"/>
    </source>
</evidence>
<dbReference type="AlphaFoldDB" id="A0A9X6RJX9"/>
<proteinExistence type="predicted"/>
<dbReference type="EMBL" id="MTYJ01000192">
    <property type="protein sequence ID" value="OWA50422.1"/>
    <property type="molecule type" value="Genomic_DNA"/>
</dbReference>
<gene>
    <name evidence="1" type="ORF">BV898_14939</name>
</gene>
<comment type="caution">
    <text evidence="1">The sequence shown here is derived from an EMBL/GenBank/DDBJ whole genome shotgun (WGS) entry which is preliminary data.</text>
</comment>
<evidence type="ECO:0000313" key="2">
    <source>
        <dbReference type="Proteomes" id="UP000192578"/>
    </source>
</evidence>